<name>A0A5C2RT55_9APHY</name>
<evidence type="ECO:0000313" key="3">
    <source>
        <dbReference type="Proteomes" id="UP000313359"/>
    </source>
</evidence>
<feature type="compositionally biased region" description="Basic and acidic residues" evidence="1">
    <location>
        <begin position="228"/>
        <end position="239"/>
    </location>
</feature>
<dbReference type="Proteomes" id="UP000313359">
    <property type="component" value="Unassembled WGS sequence"/>
</dbReference>
<feature type="region of interest" description="Disordered" evidence="1">
    <location>
        <begin position="42"/>
        <end position="89"/>
    </location>
</feature>
<feature type="compositionally biased region" description="Low complexity" evidence="1">
    <location>
        <begin position="210"/>
        <end position="227"/>
    </location>
</feature>
<proteinExistence type="predicted"/>
<feature type="region of interest" description="Disordered" evidence="1">
    <location>
        <begin position="180"/>
        <end position="239"/>
    </location>
</feature>
<dbReference type="EMBL" id="ML122310">
    <property type="protein sequence ID" value="RPD54139.1"/>
    <property type="molecule type" value="Genomic_DNA"/>
</dbReference>
<feature type="compositionally biased region" description="Polar residues" evidence="1">
    <location>
        <begin position="77"/>
        <end position="89"/>
    </location>
</feature>
<gene>
    <name evidence="2" type="ORF">L227DRAFT_370836</name>
</gene>
<organism evidence="2 3">
    <name type="scientific">Lentinus tigrinus ALCF2SS1-6</name>
    <dbReference type="NCBI Taxonomy" id="1328759"/>
    <lineage>
        <taxon>Eukaryota</taxon>
        <taxon>Fungi</taxon>
        <taxon>Dikarya</taxon>
        <taxon>Basidiomycota</taxon>
        <taxon>Agaricomycotina</taxon>
        <taxon>Agaricomycetes</taxon>
        <taxon>Polyporales</taxon>
        <taxon>Polyporaceae</taxon>
        <taxon>Lentinus</taxon>
    </lineage>
</organism>
<evidence type="ECO:0000313" key="2">
    <source>
        <dbReference type="EMBL" id="RPD54139.1"/>
    </source>
</evidence>
<evidence type="ECO:0000256" key="1">
    <source>
        <dbReference type="SAM" id="MobiDB-lite"/>
    </source>
</evidence>
<feature type="compositionally biased region" description="Basic and acidic residues" evidence="1">
    <location>
        <begin position="200"/>
        <end position="209"/>
    </location>
</feature>
<reference evidence="2" key="1">
    <citation type="journal article" date="2018" name="Genome Biol. Evol.">
        <title>Genomics and development of Lentinus tigrinus, a white-rot wood-decaying mushroom with dimorphic fruiting bodies.</title>
        <authorList>
            <person name="Wu B."/>
            <person name="Xu Z."/>
            <person name="Knudson A."/>
            <person name="Carlson A."/>
            <person name="Chen N."/>
            <person name="Kovaka S."/>
            <person name="LaButti K."/>
            <person name="Lipzen A."/>
            <person name="Pennachio C."/>
            <person name="Riley R."/>
            <person name="Schakwitz W."/>
            <person name="Umezawa K."/>
            <person name="Ohm R.A."/>
            <person name="Grigoriev I.V."/>
            <person name="Nagy L.G."/>
            <person name="Gibbons J."/>
            <person name="Hibbett D."/>
        </authorList>
    </citation>
    <scope>NUCLEOTIDE SEQUENCE [LARGE SCALE GENOMIC DNA]</scope>
    <source>
        <strain evidence="2">ALCF2SS1-6</strain>
    </source>
</reference>
<dbReference type="AlphaFoldDB" id="A0A5C2RT55"/>
<accession>A0A5C2RT55</accession>
<sequence length="239" mass="25776">MSMYGTMHAGGHGPRPRGGCSGGHLDTFGIACHDPCLHPTLPPSTNTHPSQARLAHEDKRIPRKQGSPKGDERGTGASFQCTRNTNPTSRVDTRTVLNTEHWRRRACKGGLWTDGDRTEPAWPSGGCTEAPARRPVSHCGEKTPEYVCAHTHTDRKADTPPEGAPVATQHAVACLPARRSYRPHQSRDARRCRCGGPHGTDSDCNDRPRGATNRRTTAAMTTSTRAAAAHDAEDADAKP</sequence>
<keyword evidence="3" id="KW-1185">Reference proteome</keyword>
<protein>
    <submittedName>
        <fullName evidence="2">Uncharacterized protein</fullName>
    </submittedName>
</protein>